<keyword evidence="10 11" id="KW-0131">Cell cycle</keyword>
<dbReference type="GO" id="GO:0005737">
    <property type="term" value="C:cytoplasm"/>
    <property type="evidence" value="ECO:0007669"/>
    <property type="project" value="UniProtKB-SubCell"/>
</dbReference>
<dbReference type="Gene3D" id="1.10.443.10">
    <property type="entry name" value="Intergrase catalytic core"/>
    <property type="match status" value="1"/>
</dbReference>
<dbReference type="GO" id="GO:0009037">
    <property type="term" value="F:tyrosine-based site-specific recombinase activity"/>
    <property type="evidence" value="ECO:0007669"/>
    <property type="project" value="UniProtKB-UniRule"/>
</dbReference>
<evidence type="ECO:0000256" key="1">
    <source>
        <dbReference type="ARBA" id="ARBA00004496"/>
    </source>
</evidence>
<evidence type="ECO:0000256" key="5">
    <source>
        <dbReference type="ARBA" id="ARBA00022618"/>
    </source>
</evidence>
<dbReference type="InterPro" id="IPR013762">
    <property type="entry name" value="Integrase-like_cat_sf"/>
</dbReference>
<keyword evidence="5 11" id="KW-0132">Cell division</keyword>
<dbReference type="GO" id="GO:0003677">
    <property type="term" value="F:DNA binding"/>
    <property type="evidence" value="ECO:0007669"/>
    <property type="project" value="UniProtKB-UniRule"/>
</dbReference>
<evidence type="ECO:0000256" key="9">
    <source>
        <dbReference type="ARBA" id="ARBA00023172"/>
    </source>
</evidence>
<evidence type="ECO:0000256" key="11">
    <source>
        <dbReference type="HAMAP-Rule" id="MF_01807"/>
    </source>
</evidence>
<evidence type="ECO:0000256" key="3">
    <source>
        <dbReference type="ARBA" id="ARBA00015810"/>
    </source>
</evidence>
<dbReference type="PANTHER" id="PTHR30349">
    <property type="entry name" value="PHAGE INTEGRASE-RELATED"/>
    <property type="match status" value="1"/>
</dbReference>
<dbReference type="InterPro" id="IPR050090">
    <property type="entry name" value="Tyrosine_recombinase_XerCD"/>
</dbReference>
<dbReference type="Pfam" id="PF02899">
    <property type="entry name" value="Phage_int_SAM_1"/>
    <property type="match status" value="1"/>
</dbReference>
<dbReference type="PANTHER" id="PTHR30349:SF81">
    <property type="entry name" value="TYROSINE RECOMBINASE XERC"/>
    <property type="match status" value="1"/>
</dbReference>
<dbReference type="CDD" id="cd00798">
    <property type="entry name" value="INT_XerDC_C"/>
    <property type="match status" value="1"/>
</dbReference>
<accession>A0A7C1F3Q2</accession>
<feature type="domain" description="Core-binding (CB)" evidence="13">
    <location>
        <begin position="1"/>
        <end position="85"/>
    </location>
</feature>
<name>A0A7C1F3Q2_9THEO</name>
<evidence type="ECO:0000256" key="6">
    <source>
        <dbReference type="ARBA" id="ARBA00022829"/>
    </source>
</evidence>
<dbReference type="Pfam" id="PF00589">
    <property type="entry name" value="Phage_integrase"/>
    <property type="match status" value="1"/>
</dbReference>
<feature type="domain" description="Tyr recombinase" evidence="12">
    <location>
        <begin position="106"/>
        <end position="289"/>
    </location>
</feature>
<dbReference type="HAMAP" id="MF_01808">
    <property type="entry name" value="Recomb_XerC_XerD"/>
    <property type="match status" value="1"/>
</dbReference>
<dbReference type="InterPro" id="IPR010998">
    <property type="entry name" value="Integrase_recombinase_N"/>
</dbReference>
<dbReference type="NCBIfam" id="NF001399">
    <property type="entry name" value="PRK00283.1"/>
    <property type="match status" value="1"/>
</dbReference>
<feature type="active site" evidence="11">
    <location>
        <position position="244"/>
    </location>
</feature>
<gene>
    <name evidence="11 14" type="primary">xerD</name>
    <name evidence="14" type="ORF">ENQ35_02665</name>
</gene>
<dbReference type="HAMAP" id="MF_01807">
    <property type="entry name" value="Recomb_XerD"/>
    <property type="match status" value="1"/>
</dbReference>
<keyword evidence="7 11" id="KW-0229">DNA integration</keyword>
<comment type="subcellular location">
    <subcellularLocation>
        <location evidence="1 11">Cytoplasm</location>
    </subcellularLocation>
</comment>
<evidence type="ECO:0000256" key="8">
    <source>
        <dbReference type="ARBA" id="ARBA00023125"/>
    </source>
</evidence>
<sequence length="295" mass="33372">MLEIWLNDFLDYIRVERGLAQNTILAYRSDIAHFLAFVRKRSFPVPAGLRDGLMSYLLQMQRLSFSAATVARRMAALRTFFSFLVRFDYLSSDPTVELGSPRLIQRLPRALTPEEVAKILEAVRVDTPKGLRDRAMLELAYACGLRVSELVGLDVGSVNLEAGLVRVFGKGARERVVPVGRAACQALREYLRRGRPVLCGGRQVRALFVNRRGERLTRQGFWKLLKYYARAAGITKNLSPHTLRHSFATHMLENGADLRVVQELLGHADINTTQVYTHLTGKRLREIFALAHPRA</sequence>
<feature type="active site" evidence="11">
    <location>
        <position position="267"/>
    </location>
</feature>
<feature type="active site" evidence="11">
    <location>
        <position position="170"/>
    </location>
</feature>
<feature type="active site" evidence="11">
    <location>
        <position position="146"/>
    </location>
</feature>
<comment type="function">
    <text evidence="11">Site-specific tyrosine recombinase, which acts by catalyzing the cutting and rejoining of the recombining DNA molecules. The XerC-XerD complex is essential to convert dimers of the bacterial chromosome into monomers to permit their segregation at cell division. It also contributes to the segregational stability of plasmids.</text>
</comment>
<comment type="caution">
    <text evidence="14">The sequence shown here is derived from an EMBL/GenBank/DDBJ whole genome shotgun (WGS) entry which is preliminary data.</text>
</comment>
<keyword evidence="8 11" id="KW-0238">DNA-binding</keyword>
<evidence type="ECO:0000259" key="13">
    <source>
        <dbReference type="PROSITE" id="PS51900"/>
    </source>
</evidence>
<dbReference type="InterPro" id="IPR011010">
    <property type="entry name" value="DNA_brk_join_enz"/>
</dbReference>
<dbReference type="SUPFAM" id="SSF47823">
    <property type="entry name" value="lambda integrase-like, N-terminal domain"/>
    <property type="match status" value="1"/>
</dbReference>
<dbReference type="NCBIfam" id="NF040815">
    <property type="entry name" value="recomb_XerA_Arch"/>
    <property type="match status" value="1"/>
</dbReference>
<protein>
    <recommendedName>
        <fullName evidence="3 11">Tyrosine recombinase XerD</fullName>
    </recommendedName>
</protein>
<proteinExistence type="inferred from homology"/>
<dbReference type="InterPro" id="IPR044068">
    <property type="entry name" value="CB"/>
</dbReference>
<dbReference type="InterPro" id="IPR023009">
    <property type="entry name" value="Tyrosine_recombinase_XerC/XerD"/>
</dbReference>
<dbReference type="PROSITE" id="PS51900">
    <property type="entry name" value="CB"/>
    <property type="match status" value="1"/>
</dbReference>
<evidence type="ECO:0000313" key="14">
    <source>
        <dbReference type="EMBL" id="HDW51624.1"/>
    </source>
</evidence>
<dbReference type="InterPro" id="IPR011932">
    <property type="entry name" value="Recomb_XerD"/>
</dbReference>
<comment type="similarity">
    <text evidence="2 11">Belongs to the 'phage' integrase family. XerD subfamily.</text>
</comment>
<dbReference type="EMBL" id="DSMV01000164">
    <property type="protein sequence ID" value="HDW51624.1"/>
    <property type="molecule type" value="Genomic_DNA"/>
</dbReference>
<evidence type="ECO:0000256" key="4">
    <source>
        <dbReference type="ARBA" id="ARBA00022490"/>
    </source>
</evidence>
<keyword evidence="9 11" id="KW-0233">DNA recombination</keyword>
<dbReference type="GO" id="GO:0007059">
    <property type="term" value="P:chromosome segregation"/>
    <property type="evidence" value="ECO:0007669"/>
    <property type="project" value="UniProtKB-UniRule"/>
</dbReference>
<evidence type="ECO:0000256" key="10">
    <source>
        <dbReference type="ARBA" id="ARBA00023306"/>
    </source>
</evidence>
<feature type="active site" evidence="11">
    <location>
        <position position="241"/>
    </location>
</feature>
<dbReference type="InterPro" id="IPR002104">
    <property type="entry name" value="Integrase_catalytic"/>
</dbReference>
<evidence type="ECO:0000256" key="7">
    <source>
        <dbReference type="ARBA" id="ARBA00022908"/>
    </source>
</evidence>
<dbReference type="GO" id="GO:0006313">
    <property type="term" value="P:DNA transposition"/>
    <property type="evidence" value="ECO:0007669"/>
    <property type="project" value="UniProtKB-UniRule"/>
</dbReference>
<dbReference type="SUPFAM" id="SSF56349">
    <property type="entry name" value="DNA breaking-rejoining enzymes"/>
    <property type="match status" value="1"/>
</dbReference>
<dbReference type="AlphaFoldDB" id="A0A7C1F3Q2"/>
<keyword evidence="6 11" id="KW-0159">Chromosome partition</keyword>
<organism evidence="14">
    <name type="scientific">Ammonifex degensii</name>
    <dbReference type="NCBI Taxonomy" id="42838"/>
    <lineage>
        <taxon>Bacteria</taxon>
        <taxon>Bacillati</taxon>
        <taxon>Bacillota</taxon>
        <taxon>Clostridia</taxon>
        <taxon>Thermoanaerobacterales</taxon>
        <taxon>Thermoanaerobacteraceae</taxon>
        <taxon>Ammonifex</taxon>
    </lineage>
</organism>
<dbReference type="NCBIfam" id="TIGR02225">
    <property type="entry name" value="recomb_XerD"/>
    <property type="match status" value="1"/>
</dbReference>
<evidence type="ECO:0000259" key="12">
    <source>
        <dbReference type="PROSITE" id="PS51898"/>
    </source>
</evidence>
<feature type="active site" description="O-(3'-phospho-DNA)-tyrosine intermediate" evidence="11">
    <location>
        <position position="276"/>
    </location>
</feature>
<dbReference type="PROSITE" id="PS51898">
    <property type="entry name" value="TYR_RECOMBINASE"/>
    <property type="match status" value="1"/>
</dbReference>
<dbReference type="Gene3D" id="1.10.150.130">
    <property type="match status" value="1"/>
</dbReference>
<reference evidence="14" key="1">
    <citation type="journal article" date="2020" name="mSystems">
        <title>Genome- and Community-Level Interaction Insights into Carbon Utilization and Element Cycling Functions of Hydrothermarchaeota in Hydrothermal Sediment.</title>
        <authorList>
            <person name="Zhou Z."/>
            <person name="Liu Y."/>
            <person name="Xu W."/>
            <person name="Pan J."/>
            <person name="Luo Z.H."/>
            <person name="Li M."/>
        </authorList>
    </citation>
    <scope>NUCLEOTIDE SEQUENCE [LARGE SCALE GENOMIC DNA]</scope>
    <source>
        <strain evidence="14">SpSt-301</strain>
    </source>
</reference>
<evidence type="ECO:0000256" key="2">
    <source>
        <dbReference type="ARBA" id="ARBA00010450"/>
    </source>
</evidence>
<keyword evidence="4 11" id="KW-0963">Cytoplasm</keyword>
<dbReference type="InterPro" id="IPR004107">
    <property type="entry name" value="Integrase_SAM-like_N"/>
</dbReference>
<comment type="subunit">
    <text evidence="11">Forms a cyclic heterotetrameric complex composed of two molecules of XerC and two molecules of XerD.</text>
</comment>
<dbReference type="GO" id="GO:0051301">
    <property type="term" value="P:cell division"/>
    <property type="evidence" value="ECO:0007669"/>
    <property type="project" value="UniProtKB-KW"/>
</dbReference>